<protein>
    <submittedName>
        <fullName evidence="1">Uncharacterized protein</fullName>
    </submittedName>
</protein>
<proteinExistence type="predicted"/>
<organism evidence="1 2">
    <name type="scientific">Suillus fuscotomentosus</name>
    <dbReference type="NCBI Taxonomy" id="1912939"/>
    <lineage>
        <taxon>Eukaryota</taxon>
        <taxon>Fungi</taxon>
        <taxon>Dikarya</taxon>
        <taxon>Basidiomycota</taxon>
        <taxon>Agaricomycotina</taxon>
        <taxon>Agaricomycetes</taxon>
        <taxon>Agaricomycetidae</taxon>
        <taxon>Boletales</taxon>
        <taxon>Suillineae</taxon>
        <taxon>Suillaceae</taxon>
        <taxon>Suillus</taxon>
    </lineage>
</organism>
<accession>A0AAD4DMS3</accession>
<dbReference type="AlphaFoldDB" id="A0AAD4DMS3"/>
<keyword evidence="2" id="KW-1185">Reference proteome</keyword>
<dbReference type="Proteomes" id="UP001195769">
    <property type="component" value="Unassembled WGS sequence"/>
</dbReference>
<name>A0AAD4DMS3_9AGAM</name>
<dbReference type="GeneID" id="64672412"/>
<reference evidence="1" key="1">
    <citation type="journal article" date="2020" name="New Phytol.">
        <title>Comparative genomics reveals dynamic genome evolution in host specialist ectomycorrhizal fungi.</title>
        <authorList>
            <person name="Lofgren L.A."/>
            <person name="Nguyen N.H."/>
            <person name="Vilgalys R."/>
            <person name="Ruytinx J."/>
            <person name="Liao H.L."/>
            <person name="Branco S."/>
            <person name="Kuo A."/>
            <person name="LaButti K."/>
            <person name="Lipzen A."/>
            <person name="Andreopoulos W."/>
            <person name="Pangilinan J."/>
            <person name="Riley R."/>
            <person name="Hundley H."/>
            <person name="Na H."/>
            <person name="Barry K."/>
            <person name="Grigoriev I.V."/>
            <person name="Stajich J.E."/>
            <person name="Kennedy P.G."/>
        </authorList>
    </citation>
    <scope>NUCLEOTIDE SEQUENCE</scope>
    <source>
        <strain evidence="1">FC203</strain>
    </source>
</reference>
<dbReference type="RefSeq" id="XP_041216075.1">
    <property type="nucleotide sequence ID" value="XM_041378114.1"/>
</dbReference>
<gene>
    <name evidence="1" type="ORF">F5891DRAFT_991469</name>
</gene>
<sequence length="213" mass="23709">MDCSSIAESDLDVLLVHDRWKDCQTLKTMDWQIADNFRPLDLGFSLADNDSISDMHAQQGSDILDMQFPTLDDHDRSDGETLDLGFPPLEVSDPSSNTEYGALEMGFDTYPVDDVPHIGNNIQPAENPLEMGFEMDPVHNILDQSLGVSQPDPIGFVIQRAVGDLQMAMHQLEIDRAGVAMSPDETFVRQRVLECIEELLMACRLISIAQLST</sequence>
<evidence type="ECO:0000313" key="1">
    <source>
        <dbReference type="EMBL" id="KAG1880219.1"/>
    </source>
</evidence>
<dbReference type="EMBL" id="JABBWK010000678">
    <property type="protein sequence ID" value="KAG1880219.1"/>
    <property type="molecule type" value="Genomic_DNA"/>
</dbReference>
<comment type="caution">
    <text evidence="1">The sequence shown here is derived from an EMBL/GenBank/DDBJ whole genome shotgun (WGS) entry which is preliminary data.</text>
</comment>
<evidence type="ECO:0000313" key="2">
    <source>
        <dbReference type="Proteomes" id="UP001195769"/>
    </source>
</evidence>